<proteinExistence type="predicted"/>
<evidence type="ECO:0000313" key="1">
    <source>
        <dbReference type="EMBL" id="SHL75613.1"/>
    </source>
</evidence>
<evidence type="ECO:0000313" key="2">
    <source>
        <dbReference type="Proteomes" id="UP000184444"/>
    </source>
</evidence>
<keyword evidence="2" id="KW-1185">Reference proteome</keyword>
<dbReference type="EMBL" id="FRCK01000001">
    <property type="protein sequence ID" value="SHL75613.1"/>
    <property type="molecule type" value="Genomic_DNA"/>
</dbReference>
<organism evidence="1 2">
    <name type="scientific">Paracoccus solventivorans</name>
    <dbReference type="NCBI Taxonomy" id="53463"/>
    <lineage>
        <taxon>Bacteria</taxon>
        <taxon>Pseudomonadati</taxon>
        <taxon>Pseudomonadota</taxon>
        <taxon>Alphaproteobacteria</taxon>
        <taxon>Rhodobacterales</taxon>
        <taxon>Paracoccaceae</taxon>
        <taxon>Paracoccus</taxon>
    </lineage>
</organism>
<dbReference type="AlphaFoldDB" id="A0A1M7D8B3"/>
<dbReference type="Proteomes" id="UP000184444">
    <property type="component" value="Unassembled WGS sequence"/>
</dbReference>
<reference evidence="2" key="1">
    <citation type="submission" date="2016-11" db="EMBL/GenBank/DDBJ databases">
        <authorList>
            <person name="Varghese N."/>
            <person name="Submissions S."/>
        </authorList>
    </citation>
    <scope>NUCLEOTIDE SEQUENCE [LARGE SCALE GENOMIC DNA]</scope>
    <source>
        <strain evidence="2">DSM 6637</strain>
    </source>
</reference>
<accession>A0A1M7D8B3</accession>
<name>A0A1M7D8B3_9RHOB</name>
<protein>
    <submittedName>
        <fullName evidence="1">Uncharacterized protein</fullName>
    </submittedName>
</protein>
<sequence length="51" mass="5506">MPHGGCALSPLRNTLSRNIHTVSSEEFAMAVLFCGQEDETSKQVKGDRAAD</sequence>
<gene>
    <name evidence="1" type="ORF">SAMN05444389_101196</name>
</gene>